<dbReference type="Gene3D" id="2.60.40.1910">
    <property type="match status" value="1"/>
</dbReference>
<keyword evidence="12 24" id="KW-0479">Metal-binding</keyword>
<keyword evidence="13" id="KW-0732">Signal</keyword>
<evidence type="ECO:0000256" key="2">
    <source>
        <dbReference type="ARBA" id="ARBA00004606"/>
    </source>
</evidence>
<dbReference type="FunFam" id="1.10.390.10:FF:000013">
    <property type="entry name" value="Aminopeptidase N"/>
    <property type="match status" value="1"/>
</dbReference>
<dbReference type="GO" id="GO:0008270">
    <property type="term" value="F:zinc ion binding"/>
    <property type="evidence" value="ECO:0007669"/>
    <property type="project" value="InterPro"/>
</dbReference>
<feature type="active site" description="Proton acceptor" evidence="23">
    <location>
        <position position="520"/>
    </location>
</feature>
<dbReference type="GO" id="GO:0005886">
    <property type="term" value="C:plasma membrane"/>
    <property type="evidence" value="ECO:0007669"/>
    <property type="project" value="UniProtKB-SubCell"/>
</dbReference>
<dbReference type="GO" id="GO:0098552">
    <property type="term" value="C:side of membrane"/>
    <property type="evidence" value="ECO:0007669"/>
    <property type="project" value="UniProtKB-KW"/>
</dbReference>
<evidence type="ECO:0000256" key="6">
    <source>
        <dbReference type="ARBA" id="ARBA00015611"/>
    </source>
</evidence>
<evidence type="ECO:0000256" key="22">
    <source>
        <dbReference type="ARBA" id="ARBA00042613"/>
    </source>
</evidence>
<evidence type="ECO:0000256" key="1">
    <source>
        <dbReference type="ARBA" id="ARBA00000098"/>
    </source>
</evidence>
<keyword evidence="31" id="KW-1185">Reference proteome</keyword>
<keyword evidence="17" id="KW-1133">Transmembrane helix</keyword>
<evidence type="ECO:0000256" key="5">
    <source>
        <dbReference type="ARBA" id="ARBA00012564"/>
    </source>
</evidence>
<dbReference type="AlphaFoldDB" id="A0A8J5N2Z5"/>
<evidence type="ECO:0000256" key="9">
    <source>
        <dbReference type="ARBA" id="ARBA00022622"/>
    </source>
</evidence>
<dbReference type="InterPro" id="IPR050344">
    <property type="entry name" value="Peptidase_M1_aminopeptidases"/>
</dbReference>
<feature type="domain" description="Peptidase M1 membrane alanine aminopeptidase" evidence="27">
    <location>
        <begin position="460"/>
        <end position="671"/>
    </location>
</feature>
<dbReference type="EMBL" id="JAHLQT010011388">
    <property type="protein sequence ID" value="KAG7172393.1"/>
    <property type="molecule type" value="Genomic_DNA"/>
</dbReference>
<keyword evidence="21" id="KW-0325">Glycoprotein</keyword>
<evidence type="ECO:0000256" key="13">
    <source>
        <dbReference type="ARBA" id="ARBA00022729"/>
    </source>
</evidence>
<dbReference type="Pfam" id="PF01433">
    <property type="entry name" value="Peptidase_M1"/>
    <property type="match status" value="1"/>
</dbReference>
<evidence type="ECO:0000256" key="11">
    <source>
        <dbReference type="ARBA" id="ARBA00022692"/>
    </source>
</evidence>
<organism evidence="30 31">
    <name type="scientific">Homarus americanus</name>
    <name type="common">American lobster</name>
    <dbReference type="NCBI Taxonomy" id="6706"/>
    <lineage>
        <taxon>Eukaryota</taxon>
        <taxon>Metazoa</taxon>
        <taxon>Ecdysozoa</taxon>
        <taxon>Arthropoda</taxon>
        <taxon>Crustacea</taxon>
        <taxon>Multicrustacea</taxon>
        <taxon>Malacostraca</taxon>
        <taxon>Eumalacostraca</taxon>
        <taxon>Eucarida</taxon>
        <taxon>Decapoda</taxon>
        <taxon>Pleocyemata</taxon>
        <taxon>Astacidea</taxon>
        <taxon>Nephropoidea</taxon>
        <taxon>Nephropidae</taxon>
        <taxon>Homarus</taxon>
    </lineage>
</organism>
<dbReference type="Pfam" id="PF17900">
    <property type="entry name" value="Peptidase_M1_N"/>
    <property type="match status" value="1"/>
</dbReference>
<dbReference type="GO" id="GO:0016285">
    <property type="term" value="F:alanyl aminopeptidase activity"/>
    <property type="evidence" value="ECO:0007669"/>
    <property type="project" value="UniProtKB-EC"/>
</dbReference>
<dbReference type="CDD" id="cd09601">
    <property type="entry name" value="M1_APN-Q_like"/>
    <property type="match status" value="1"/>
</dbReference>
<dbReference type="FunFam" id="2.60.40.1730:FF:000001">
    <property type="entry name" value="Leucyl-cystinyl aminopeptidase"/>
    <property type="match status" value="1"/>
</dbReference>
<keyword evidence="18" id="KW-0482">Metalloprotease</keyword>
<feature type="binding site" evidence="24">
    <location>
        <position position="523"/>
    </location>
    <ligand>
        <name>Zn(2+)</name>
        <dbReference type="ChEBI" id="CHEBI:29105"/>
        <note>catalytic</note>
    </ligand>
</feature>
<dbReference type="PANTHER" id="PTHR11533">
    <property type="entry name" value="PROTEASE M1 ZINC METALLOPROTEASE"/>
    <property type="match status" value="1"/>
</dbReference>
<keyword evidence="8" id="KW-1003">Cell membrane</keyword>
<protein>
    <recommendedName>
        <fullName evidence="6">Aminopeptidase N</fullName>
        <ecNumber evidence="5">3.4.11.2</ecNumber>
    </recommendedName>
    <alternativeName>
        <fullName evidence="22">Microsomal aminopeptidase</fullName>
    </alternativeName>
</protein>
<dbReference type="GO" id="GO:0070006">
    <property type="term" value="F:metalloaminopeptidase activity"/>
    <property type="evidence" value="ECO:0007669"/>
    <property type="project" value="TreeGrafter"/>
</dbReference>
<evidence type="ECO:0000256" key="15">
    <source>
        <dbReference type="ARBA" id="ARBA00022833"/>
    </source>
</evidence>
<name>A0A8J5N2Z5_HOMAM</name>
<evidence type="ECO:0000259" key="28">
    <source>
        <dbReference type="Pfam" id="PF11838"/>
    </source>
</evidence>
<evidence type="ECO:0000256" key="24">
    <source>
        <dbReference type="PIRSR" id="PIRSR634016-3"/>
    </source>
</evidence>
<evidence type="ECO:0000256" key="21">
    <source>
        <dbReference type="ARBA" id="ARBA00023180"/>
    </source>
</evidence>
<evidence type="ECO:0000256" key="17">
    <source>
        <dbReference type="ARBA" id="ARBA00022989"/>
    </source>
</evidence>
<dbReference type="Pfam" id="PF11838">
    <property type="entry name" value="ERAP1_C"/>
    <property type="match status" value="1"/>
</dbReference>
<sequence length="1105" mass="125778">MLAFKRSDWPAKGVRTHRYSVLVPLLLLVVIGPSSTSALRRLKNGLPTPLHSNTLGSLDNLKWRTSSSISSKDRTESTTTTTTTISPPTTTSVPGTNSTSPPISEFTTWETTNSASTLTEITTLRTTDSALVISKPTTPAKANLPSLTSDTTTNLPMTTFPESTTTTKSLSQSTTPQSTTTLTTIRTTTTALEEHTPPLNPIITIISPSSTNQPDFNYLLPRVMKPLHYDIYVQPFINGNYSINGSMAVDMVVLQPTSNITLHASNMKITKDTIKLAAAEGEAGDDLPSIKSFTVDTTRQFFTAHLTGELRPGRRLLYSMNYISSLHNHQSGFFGVQYLDSNGTQRHLVTTLLQATHARKAFPCFDEPDLKATFKLRVARQSNMTAISNMPIRRTVPMEEEGWVVDEFDTSPLMPTYLLVLVIAHLDYVSVTSHGRVPIRVWARPELLHKTALVQQVAPVTLSYLEQYLNMSYPLPKLDFVALPSDIGTAFEGWGIIVNYNPDADPKDQRDMVVHIQAHELAHQWFGNLVTPSWWTDLWLSEGFASYLQVLAFTKMNRSPNMLEEMAELLQDILQSDSEPSSHPIRLPVYNPRDIWALFNPISYYKGSYIIHMMSHFLSENTFRKGIINFLKDRKYKNAEQDDLWRHLTVAAHQDGTLPWDVTVKTIMDTWTLQTGYPVIKVVRSPDGTSATVHQERFLLDGSEKLTDRNFYKWWVPLTYTRQDNPDFNNTKAKVWIRNTESQIMIPSLPDKHQWVIFNIQSTGYYRVNYDLGNWKLLIKQLLTDHRVFPVTNRAQMIDDALDLALVGKLSYKTALSVTEYLRNETERLPVQSCFHNMEHLEKMLWNTPVYGGFKKYMLSLLVPLYSALKIHNDQQVEAVQKEHADLVKRLCDLNHPDCVHLATSLYSQWMQEPKNLKSVPQQIRETVYCTAIAHGGEEEWQFAWRQYFLSNDDDHKDQLLKALGCTKDSWVKAGYLNLAFTPGVKLRSQDMFQVFSSVASKVQGHHVAWDFLLNRWNNVTALFGNGENVAEIFLKTATESFNTRQNLMELKFFMRTNKKYQGVEKASESAMTRTYSNIAWMDRNYDDIRLWLNNNGYSTNLQVL</sequence>
<dbReference type="InterPro" id="IPR045357">
    <property type="entry name" value="Aminopeptidase_N-like_N"/>
</dbReference>
<evidence type="ECO:0000256" key="14">
    <source>
        <dbReference type="ARBA" id="ARBA00022801"/>
    </source>
</evidence>
<proteinExistence type="inferred from homology"/>
<evidence type="ECO:0000256" key="7">
    <source>
        <dbReference type="ARBA" id="ARBA00022438"/>
    </source>
</evidence>
<feature type="region of interest" description="Disordered" evidence="26">
    <location>
        <begin position="66"/>
        <end position="106"/>
    </location>
</feature>
<evidence type="ECO:0000256" key="8">
    <source>
        <dbReference type="ARBA" id="ARBA00022475"/>
    </source>
</evidence>
<dbReference type="PRINTS" id="PR00756">
    <property type="entry name" value="ALADIPTASE"/>
</dbReference>
<dbReference type="Gene3D" id="1.25.50.20">
    <property type="match status" value="1"/>
</dbReference>
<dbReference type="Gene3D" id="2.60.40.1730">
    <property type="entry name" value="tricorn interacting facor f3 domain"/>
    <property type="match status" value="1"/>
</dbReference>
<keyword evidence="14" id="KW-0378">Hydrolase</keyword>
<evidence type="ECO:0000256" key="3">
    <source>
        <dbReference type="ARBA" id="ARBA00004609"/>
    </source>
</evidence>
<feature type="domain" description="ERAP1-like C-terminal" evidence="28">
    <location>
        <begin position="755"/>
        <end position="1066"/>
    </location>
</feature>
<feature type="binding site" evidence="24">
    <location>
        <position position="519"/>
    </location>
    <ligand>
        <name>Zn(2+)</name>
        <dbReference type="ChEBI" id="CHEBI:29105"/>
        <note>catalytic</note>
    </ligand>
</feature>
<comment type="catalytic activity">
    <reaction evidence="1">
        <text>Release of an N-terminal amino acid, Xaa-|-Yaa- from a peptide, amide or arylamide. Xaa is preferably Ala, but may be most amino acids including Pro (slow action). When a terminal hydrophobic residue is followed by a prolyl residue, the two may be released as an intact Xaa-Pro dipeptide.</text>
        <dbReference type="EC" id="3.4.11.2"/>
    </reaction>
</comment>
<dbReference type="InterPro" id="IPR042097">
    <property type="entry name" value="Aminopeptidase_N-like_N_sf"/>
</dbReference>
<keyword evidence="9" id="KW-0336">GPI-anchor</keyword>
<dbReference type="GO" id="GO:0006508">
    <property type="term" value="P:proteolysis"/>
    <property type="evidence" value="ECO:0007669"/>
    <property type="project" value="UniProtKB-KW"/>
</dbReference>
<comment type="cofactor">
    <cofactor evidence="24">
        <name>Zn(2+)</name>
        <dbReference type="ChEBI" id="CHEBI:29105"/>
    </cofactor>
    <text evidence="24">Binds 1 zinc ion per subunit.</text>
</comment>
<dbReference type="GO" id="GO:0042277">
    <property type="term" value="F:peptide binding"/>
    <property type="evidence" value="ECO:0007669"/>
    <property type="project" value="TreeGrafter"/>
</dbReference>
<reference evidence="30" key="1">
    <citation type="journal article" date="2021" name="Sci. Adv.">
        <title>The American lobster genome reveals insights on longevity, neural, and immune adaptations.</title>
        <authorList>
            <person name="Polinski J.M."/>
            <person name="Zimin A.V."/>
            <person name="Clark K.F."/>
            <person name="Kohn A.B."/>
            <person name="Sadowski N."/>
            <person name="Timp W."/>
            <person name="Ptitsyn A."/>
            <person name="Khanna P."/>
            <person name="Romanova D.Y."/>
            <person name="Williams P."/>
            <person name="Greenwood S.J."/>
            <person name="Moroz L.L."/>
            <person name="Walt D.R."/>
            <person name="Bodnar A.G."/>
        </authorList>
    </citation>
    <scope>NUCLEOTIDE SEQUENCE</scope>
    <source>
        <strain evidence="30">GMGI-L3</strain>
    </source>
</reference>
<dbReference type="InterPro" id="IPR034016">
    <property type="entry name" value="M1_APN-typ"/>
</dbReference>
<comment type="caution">
    <text evidence="30">The sequence shown here is derived from an EMBL/GenBank/DDBJ whole genome shotgun (WGS) entry which is preliminary data.</text>
</comment>
<keyword evidence="20" id="KW-1015">Disulfide bond</keyword>
<evidence type="ECO:0000313" key="31">
    <source>
        <dbReference type="Proteomes" id="UP000747542"/>
    </source>
</evidence>
<feature type="domain" description="Aminopeptidase N-like N-terminal" evidence="29">
    <location>
        <begin position="225"/>
        <end position="418"/>
    </location>
</feature>
<dbReference type="SUPFAM" id="SSF55486">
    <property type="entry name" value="Metalloproteases ('zincins'), catalytic domain"/>
    <property type="match status" value="1"/>
</dbReference>
<feature type="site" description="Transition state stabilizer" evidence="25">
    <location>
        <position position="604"/>
    </location>
</feature>
<dbReference type="GO" id="GO:0005737">
    <property type="term" value="C:cytoplasm"/>
    <property type="evidence" value="ECO:0007669"/>
    <property type="project" value="TreeGrafter"/>
</dbReference>
<evidence type="ECO:0000259" key="29">
    <source>
        <dbReference type="Pfam" id="PF17900"/>
    </source>
</evidence>
<dbReference type="InterPro" id="IPR024571">
    <property type="entry name" value="ERAP1-like_C_dom"/>
</dbReference>
<evidence type="ECO:0000256" key="18">
    <source>
        <dbReference type="ARBA" id="ARBA00023049"/>
    </source>
</evidence>
<evidence type="ECO:0000313" key="30">
    <source>
        <dbReference type="EMBL" id="KAG7172393.1"/>
    </source>
</evidence>
<dbReference type="Proteomes" id="UP000747542">
    <property type="component" value="Unassembled WGS sequence"/>
</dbReference>
<evidence type="ECO:0000259" key="27">
    <source>
        <dbReference type="Pfam" id="PF01433"/>
    </source>
</evidence>
<dbReference type="FunFam" id="1.25.50.20:FF:000001">
    <property type="entry name" value="Aminopeptidase"/>
    <property type="match status" value="1"/>
</dbReference>
<keyword evidence="11" id="KW-0812">Transmembrane</keyword>
<evidence type="ECO:0000256" key="10">
    <source>
        <dbReference type="ARBA" id="ARBA00022670"/>
    </source>
</evidence>
<dbReference type="GO" id="GO:0005615">
    <property type="term" value="C:extracellular space"/>
    <property type="evidence" value="ECO:0007669"/>
    <property type="project" value="TreeGrafter"/>
</dbReference>
<keyword evidence="16" id="KW-0735">Signal-anchor</keyword>
<feature type="binding site" evidence="24">
    <location>
        <position position="542"/>
    </location>
    <ligand>
        <name>Zn(2+)</name>
        <dbReference type="ChEBI" id="CHEBI:29105"/>
        <note>catalytic</note>
    </ligand>
</feature>
<dbReference type="InterPro" id="IPR027268">
    <property type="entry name" value="Peptidase_M4/M1_CTD_sf"/>
</dbReference>
<dbReference type="InterPro" id="IPR014782">
    <property type="entry name" value="Peptidase_M1_dom"/>
</dbReference>
<accession>A0A8J5N2Z5</accession>
<evidence type="ECO:0000256" key="19">
    <source>
        <dbReference type="ARBA" id="ARBA00023136"/>
    </source>
</evidence>
<evidence type="ECO:0000256" key="4">
    <source>
        <dbReference type="ARBA" id="ARBA00010136"/>
    </source>
</evidence>
<evidence type="ECO:0000256" key="25">
    <source>
        <dbReference type="PIRSR" id="PIRSR634016-4"/>
    </source>
</evidence>
<keyword evidence="9" id="KW-0449">Lipoprotein</keyword>
<evidence type="ECO:0000256" key="12">
    <source>
        <dbReference type="ARBA" id="ARBA00022723"/>
    </source>
</evidence>
<keyword evidence="15 24" id="KW-0862">Zinc</keyword>
<dbReference type="FunFam" id="2.60.40.1910:FF:000008">
    <property type="entry name" value="Aminopeptidase"/>
    <property type="match status" value="1"/>
</dbReference>
<dbReference type="SUPFAM" id="SSF63737">
    <property type="entry name" value="Leukotriene A4 hydrolase N-terminal domain"/>
    <property type="match status" value="1"/>
</dbReference>
<comment type="similarity">
    <text evidence="4">Belongs to the peptidase M1 family.</text>
</comment>
<feature type="compositionally biased region" description="Low complexity" evidence="26">
    <location>
        <begin position="77"/>
        <end position="102"/>
    </location>
</feature>
<keyword evidence="7 30" id="KW-0031">Aminopeptidase</keyword>
<dbReference type="InterPro" id="IPR001930">
    <property type="entry name" value="Peptidase_M1"/>
</dbReference>
<keyword evidence="19" id="KW-0472">Membrane</keyword>
<evidence type="ECO:0000256" key="20">
    <source>
        <dbReference type="ARBA" id="ARBA00023157"/>
    </source>
</evidence>
<evidence type="ECO:0000256" key="23">
    <source>
        <dbReference type="PIRSR" id="PIRSR634016-1"/>
    </source>
</evidence>
<keyword evidence="10" id="KW-0645">Protease</keyword>
<comment type="subcellular location">
    <subcellularLocation>
        <location evidence="3">Cell membrane</location>
        <topology evidence="3">Lipid-anchor</topology>
        <topology evidence="3">GPI-anchor</topology>
    </subcellularLocation>
    <subcellularLocation>
        <location evidence="2">Membrane</location>
        <topology evidence="2">Single-pass type II membrane protein</topology>
    </subcellularLocation>
</comment>
<dbReference type="EC" id="3.4.11.2" evidence="5"/>
<evidence type="ECO:0000256" key="16">
    <source>
        <dbReference type="ARBA" id="ARBA00022968"/>
    </source>
</evidence>
<dbReference type="PANTHER" id="PTHR11533:SF294">
    <property type="entry name" value="THYROTROPIN-RELEASING HORMONE-DEGRADING ECTOENZYME"/>
    <property type="match status" value="1"/>
</dbReference>
<evidence type="ECO:0000256" key="26">
    <source>
        <dbReference type="SAM" id="MobiDB-lite"/>
    </source>
</evidence>
<gene>
    <name evidence="30" type="primary">ANPEPn-L8</name>
    <name evidence="30" type="ORF">Hamer_G022504</name>
</gene>
<dbReference type="Gene3D" id="1.10.390.10">
    <property type="entry name" value="Neutral Protease Domain 2"/>
    <property type="match status" value="1"/>
</dbReference>
<dbReference type="GO" id="GO:0043171">
    <property type="term" value="P:peptide catabolic process"/>
    <property type="evidence" value="ECO:0007669"/>
    <property type="project" value="TreeGrafter"/>
</dbReference>